<feature type="region of interest" description="Disordered" evidence="6">
    <location>
        <begin position="188"/>
        <end position="211"/>
    </location>
</feature>
<dbReference type="PANTHER" id="PTHR15282">
    <property type="entry name" value="POTASSIUM VOLTAGE-GATED CHANNEL SUBFAMILY E MEMBER 1, 3"/>
    <property type="match status" value="1"/>
</dbReference>
<dbReference type="InterPro" id="IPR000369">
    <property type="entry name" value="K_chnl_KCNE"/>
</dbReference>
<dbReference type="Proteomes" id="UP001066276">
    <property type="component" value="Chromosome 11"/>
</dbReference>
<evidence type="ECO:0000256" key="3">
    <source>
        <dbReference type="ARBA" id="ARBA00022692"/>
    </source>
</evidence>
<dbReference type="Pfam" id="PF02060">
    <property type="entry name" value="ISK_Channel"/>
    <property type="match status" value="1"/>
</dbReference>
<dbReference type="GO" id="GO:0015459">
    <property type="term" value="F:potassium channel regulator activity"/>
    <property type="evidence" value="ECO:0007669"/>
    <property type="project" value="TreeGrafter"/>
</dbReference>
<keyword evidence="9" id="KW-1185">Reference proteome</keyword>
<keyword evidence="5 7" id="KW-0472">Membrane</keyword>
<dbReference type="GO" id="GO:0044325">
    <property type="term" value="F:transmembrane transporter binding"/>
    <property type="evidence" value="ECO:0007669"/>
    <property type="project" value="TreeGrafter"/>
</dbReference>
<keyword evidence="3 7" id="KW-0812">Transmembrane</keyword>
<comment type="subcellular location">
    <subcellularLocation>
        <location evidence="1">Membrane</location>
        <topology evidence="1">Single-pass membrane protein</topology>
    </subcellularLocation>
</comment>
<comment type="similarity">
    <text evidence="2">Belongs to the potassium channel KCNE family.</text>
</comment>
<dbReference type="GO" id="GO:0008076">
    <property type="term" value="C:voltage-gated potassium channel complex"/>
    <property type="evidence" value="ECO:0007669"/>
    <property type="project" value="TreeGrafter"/>
</dbReference>
<sequence>MLLSESPRSSGAGTKARLPASVSARDVQSFAALKFPSFKRGSMLEMDNRNATESTLAVGADSELVNSGGNSKDSNEYLYILIVMSFYGIFLMGIMMGYMKTKRKDKKSNLLLFYKDPEREWEEALKPLPATPGLRSVQVPMMLSLLQERMGPALYCTACTMEGSSLSSESSSPEVHFTIHEEVMDGEPGTASEALLHESRDESSRNFRQIS</sequence>
<dbReference type="EMBL" id="JANPWB010000015">
    <property type="protein sequence ID" value="KAJ1088662.1"/>
    <property type="molecule type" value="Genomic_DNA"/>
</dbReference>
<dbReference type="GO" id="GO:0060307">
    <property type="term" value="P:regulation of ventricular cardiac muscle cell membrane repolarization"/>
    <property type="evidence" value="ECO:0007669"/>
    <property type="project" value="TreeGrafter"/>
</dbReference>
<evidence type="ECO:0000256" key="2">
    <source>
        <dbReference type="ARBA" id="ARBA00005688"/>
    </source>
</evidence>
<evidence type="ECO:0000256" key="4">
    <source>
        <dbReference type="ARBA" id="ARBA00022989"/>
    </source>
</evidence>
<gene>
    <name evidence="8" type="ORF">NDU88_001818</name>
</gene>
<evidence type="ECO:0000256" key="5">
    <source>
        <dbReference type="ARBA" id="ARBA00023136"/>
    </source>
</evidence>
<protein>
    <recommendedName>
        <fullName evidence="10">Potassium voltage-gated channel subfamily E member 4</fullName>
    </recommendedName>
</protein>
<dbReference type="GO" id="GO:0086091">
    <property type="term" value="P:regulation of heart rate by cardiac conduction"/>
    <property type="evidence" value="ECO:0007669"/>
    <property type="project" value="TreeGrafter"/>
</dbReference>
<evidence type="ECO:0000256" key="7">
    <source>
        <dbReference type="SAM" id="Phobius"/>
    </source>
</evidence>
<feature type="compositionally biased region" description="Basic and acidic residues" evidence="6">
    <location>
        <begin position="195"/>
        <end position="205"/>
    </location>
</feature>
<evidence type="ECO:0000256" key="1">
    <source>
        <dbReference type="ARBA" id="ARBA00004167"/>
    </source>
</evidence>
<organism evidence="8 9">
    <name type="scientific">Pleurodeles waltl</name>
    <name type="common">Iberian ribbed newt</name>
    <dbReference type="NCBI Taxonomy" id="8319"/>
    <lineage>
        <taxon>Eukaryota</taxon>
        <taxon>Metazoa</taxon>
        <taxon>Chordata</taxon>
        <taxon>Craniata</taxon>
        <taxon>Vertebrata</taxon>
        <taxon>Euteleostomi</taxon>
        <taxon>Amphibia</taxon>
        <taxon>Batrachia</taxon>
        <taxon>Caudata</taxon>
        <taxon>Salamandroidea</taxon>
        <taxon>Salamandridae</taxon>
        <taxon>Pleurodelinae</taxon>
        <taxon>Pleurodeles</taxon>
    </lineage>
</organism>
<dbReference type="GO" id="GO:0097623">
    <property type="term" value="P:potassium ion export across plasma membrane"/>
    <property type="evidence" value="ECO:0007669"/>
    <property type="project" value="TreeGrafter"/>
</dbReference>
<accession>A0AAV7LAW9</accession>
<dbReference type="GO" id="GO:0005251">
    <property type="term" value="F:delayed rectifier potassium channel activity"/>
    <property type="evidence" value="ECO:0007669"/>
    <property type="project" value="TreeGrafter"/>
</dbReference>
<evidence type="ECO:0000313" key="8">
    <source>
        <dbReference type="EMBL" id="KAJ1088662.1"/>
    </source>
</evidence>
<feature type="transmembrane region" description="Helical" evidence="7">
    <location>
        <begin position="77"/>
        <end position="98"/>
    </location>
</feature>
<evidence type="ECO:0000256" key="6">
    <source>
        <dbReference type="SAM" id="MobiDB-lite"/>
    </source>
</evidence>
<keyword evidence="4 7" id="KW-1133">Transmembrane helix</keyword>
<dbReference type="AlphaFoldDB" id="A0AAV7LAW9"/>
<proteinExistence type="inferred from homology"/>
<dbReference type="PANTHER" id="PTHR15282:SF9">
    <property type="entry name" value="POTASSIUM VOLTAGE-GATED CHANNEL SUBFAMILY E MEMBER 4"/>
    <property type="match status" value="1"/>
</dbReference>
<evidence type="ECO:0008006" key="10">
    <source>
        <dbReference type="Google" id="ProtNLM"/>
    </source>
</evidence>
<name>A0AAV7LAW9_PLEWA</name>
<reference evidence="8" key="1">
    <citation type="journal article" date="2022" name="bioRxiv">
        <title>Sequencing and chromosome-scale assembly of the giantPleurodeles waltlgenome.</title>
        <authorList>
            <person name="Brown T."/>
            <person name="Elewa A."/>
            <person name="Iarovenko S."/>
            <person name="Subramanian E."/>
            <person name="Araus A.J."/>
            <person name="Petzold A."/>
            <person name="Susuki M."/>
            <person name="Suzuki K.-i.T."/>
            <person name="Hayashi T."/>
            <person name="Toyoda A."/>
            <person name="Oliveira C."/>
            <person name="Osipova E."/>
            <person name="Leigh N.D."/>
            <person name="Simon A."/>
            <person name="Yun M.H."/>
        </authorList>
    </citation>
    <scope>NUCLEOTIDE SEQUENCE</scope>
    <source>
        <strain evidence="8">20211129_DDA</strain>
        <tissue evidence="8">Liver</tissue>
    </source>
</reference>
<evidence type="ECO:0000313" key="9">
    <source>
        <dbReference type="Proteomes" id="UP001066276"/>
    </source>
</evidence>
<dbReference type="PRINTS" id="PR00168">
    <property type="entry name" value="KCNECHANNEL"/>
</dbReference>
<comment type="caution">
    <text evidence="8">The sequence shown here is derived from an EMBL/GenBank/DDBJ whole genome shotgun (WGS) entry which is preliminary data.</text>
</comment>
<dbReference type="GO" id="GO:1902282">
    <property type="term" value="F:voltage-gated potassium channel activity involved in ventricular cardiac muscle cell action potential repolarization"/>
    <property type="evidence" value="ECO:0007669"/>
    <property type="project" value="TreeGrafter"/>
</dbReference>